<evidence type="ECO:0000313" key="3">
    <source>
        <dbReference type="Proteomes" id="UP000887013"/>
    </source>
</evidence>
<gene>
    <name evidence="2" type="ORF">NPIL_344871</name>
</gene>
<protein>
    <recommendedName>
        <fullName evidence="4">Secreted protein</fullName>
    </recommendedName>
</protein>
<dbReference type="Proteomes" id="UP000887013">
    <property type="component" value="Unassembled WGS sequence"/>
</dbReference>
<evidence type="ECO:0000256" key="1">
    <source>
        <dbReference type="SAM" id="SignalP"/>
    </source>
</evidence>
<evidence type="ECO:0008006" key="4">
    <source>
        <dbReference type="Google" id="ProtNLM"/>
    </source>
</evidence>
<reference evidence="2" key="1">
    <citation type="submission" date="2020-08" db="EMBL/GenBank/DDBJ databases">
        <title>Multicomponent nature underlies the extraordinary mechanical properties of spider dragline silk.</title>
        <authorList>
            <person name="Kono N."/>
            <person name="Nakamura H."/>
            <person name="Mori M."/>
            <person name="Yoshida Y."/>
            <person name="Ohtoshi R."/>
            <person name="Malay A.D."/>
            <person name="Moran D.A.P."/>
            <person name="Tomita M."/>
            <person name="Numata K."/>
            <person name="Arakawa K."/>
        </authorList>
    </citation>
    <scope>NUCLEOTIDE SEQUENCE</scope>
</reference>
<proteinExistence type="predicted"/>
<sequence length="103" mass="11477">MHRSICTRSLDIFRELCNSLLLSCCFPLVEAGNTKVAFLSATRSLTGKPLSAKITSPGLTFSKNPLSWIICLSEVLPPNRCDTNVTHPDGEHARRNFTVLWFL</sequence>
<accession>A0A8X6P0P5</accession>
<comment type="caution">
    <text evidence="2">The sequence shown here is derived from an EMBL/GenBank/DDBJ whole genome shotgun (WGS) entry which is preliminary data.</text>
</comment>
<dbReference type="AlphaFoldDB" id="A0A8X6P0P5"/>
<keyword evidence="3" id="KW-1185">Reference proteome</keyword>
<evidence type="ECO:0000313" key="2">
    <source>
        <dbReference type="EMBL" id="GFT40818.1"/>
    </source>
</evidence>
<organism evidence="2 3">
    <name type="scientific">Nephila pilipes</name>
    <name type="common">Giant wood spider</name>
    <name type="synonym">Nephila maculata</name>
    <dbReference type="NCBI Taxonomy" id="299642"/>
    <lineage>
        <taxon>Eukaryota</taxon>
        <taxon>Metazoa</taxon>
        <taxon>Ecdysozoa</taxon>
        <taxon>Arthropoda</taxon>
        <taxon>Chelicerata</taxon>
        <taxon>Arachnida</taxon>
        <taxon>Araneae</taxon>
        <taxon>Araneomorphae</taxon>
        <taxon>Entelegynae</taxon>
        <taxon>Araneoidea</taxon>
        <taxon>Nephilidae</taxon>
        <taxon>Nephila</taxon>
    </lineage>
</organism>
<keyword evidence="1" id="KW-0732">Signal</keyword>
<feature type="chain" id="PRO_5036497407" description="Secreted protein" evidence="1">
    <location>
        <begin position="32"/>
        <end position="103"/>
    </location>
</feature>
<dbReference type="OrthoDB" id="6454759at2759"/>
<dbReference type="EMBL" id="BMAW01014856">
    <property type="protein sequence ID" value="GFT40818.1"/>
    <property type="molecule type" value="Genomic_DNA"/>
</dbReference>
<name>A0A8X6P0P5_NEPPI</name>
<feature type="signal peptide" evidence="1">
    <location>
        <begin position="1"/>
        <end position="31"/>
    </location>
</feature>